<dbReference type="InterPro" id="IPR036388">
    <property type="entry name" value="WH-like_DNA-bd_sf"/>
</dbReference>
<name>A0A381WCI3_9ZZZZ</name>
<sequence length="279" mass="31249">MSSERIQRRIERLLDLKKAAAERSDWEESRQAAELVLAMDPDNAIAQSYVLRSGQGTIEHLLDQVEEAADLRDWDQVRLFAGDILALDPDNVDAQTYNAAADRVLDNISDEPQRGHYEIVVDSSAGVATVRGEKLFFVPSGQRTRYQRQEFAILEGLYRNRGRALSLQQIVDECSSVFFFDSPARVNDIIHKCIISLRMRIEEDPSNPKIIRDVGDRSATSSGWPDKYIIAPSFVQTAAVLDTGDISLLESPEETNQELDQVTPVEPSGQEVAGQEEQD</sequence>
<dbReference type="AlphaFoldDB" id="A0A381WCI3"/>
<feature type="domain" description="OmpR/PhoB-type" evidence="3">
    <location>
        <begin position="142"/>
        <end position="214"/>
    </location>
</feature>
<gene>
    <name evidence="4" type="ORF">METZ01_LOCUS103090</name>
</gene>
<evidence type="ECO:0000313" key="4">
    <source>
        <dbReference type="EMBL" id="SVA50236.1"/>
    </source>
</evidence>
<dbReference type="EMBL" id="UINC01011376">
    <property type="protein sequence ID" value="SVA50236.1"/>
    <property type="molecule type" value="Genomic_DNA"/>
</dbReference>
<dbReference type="GO" id="GO:0000160">
    <property type="term" value="P:phosphorelay signal transduction system"/>
    <property type="evidence" value="ECO:0007669"/>
    <property type="project" value="InterPro"/>
</dbReference>
<dbReference type="GO" id="GO:0003677">
    <property type="term" value="F:DNA binding"/>
    <property type="evidence" value="ECO:0007669"/>
    <property type="project" value="UniProtKB-KW"/>
</dbReference>
<dbReference type="InterPro" id="IPR001867">
    <property type="entry name" value="OmpR/PhoB-type_DNA-bd"/>
</dbReference>
<feature type="region of interest" description="Disordered" evidence="2">
    <location>
        <begin position="250"/>
        <end position="279"/>
    </location>
</feature>
<evidence type="ECO:0000259" key="3">
    <source>
        <dbReference type="Pfam" id="PF00486"/>
    </source>
</evidence>
<dbReference type="GO" id="GO:0006355">
    <property type="term" value="P:regulation of DNA-templated transcription"/>
    <property type="evidence" value="ECO:0007669"/>
    <property type="project" value="InterPro"/>
</dbReference>
<dbReference type="Pfam" id="PF00486">
    <property type="entry name" value="Trans_reg_C"/>
    <property type="match status" value="1"/>
</dbReference>
<proteinExistence type="predicted"/>
<reference evidence="4" key="1">
    <citation type="submission" date="2018-05" db="EMBL/GenBank/DDBJ databases">
        <authorList>
            <person name="Lanie J.A."/>
            <person name="Ng W.-L."/>
            <person name="Kazmierczak K.M."/>
            <person name="Andrzejewski T.M."/>
            <person name="Davidsen T.M."/>
            <person name="Wayne K.J."/>
            <person name="Tettelin H."/>
            <person name="Glass J.I."/>
            <person name="Rusch D."/>
            <person name="Podicherti R."/>
            <person name="Tsui H.-C.T."/>
            <person name="Winkler M.E."/>
        </authorList>
    </citation>
    <scope>NUCLEOTIDE SEQUENCE</scope>
</reference>
<accession>A0A381WCI3</accession>
<feature type="non-terminal residue" evidence="4">
    <location>
        <position position="279"/>
    </location>
</feature>
<keyword evidence="1" id="KW-0238">DNA-binding</keyword>
<protein>
    <recommendedName>
        <fullName evidence="3">OmpR/PhoB-type domain-containing protein</fullName>
    </recommendedName>
</protein>
<organism evidence="4">
    <name type="scientific">marine metagenome</name>
    <dbReference type="NCBI Taxonomy" id="408172"/>
    <lineage>
        <taxon>unclassified sequences</taxon>
        <taxon>metagenomes</taxon>
        <taxon>ecological metagenomes</taxon>
    </lineage>
</organism>
<dbReference type="Gene3D" id="1.10.10.10">
    <property type="entry name" value="Winged helix-like DNA-binding domain superfamily/Winged helix DNA-binding domain"/>
    <property type="match status" value="1"/>
</dbReference>
<dbReference type="SUPFAM" id="SSF46894">
    <property type="entry name" value="C-terminal effector domain of the bipartite response regulators"/>
    <property type="match status" value="1"/>
</dbReference>
<dbReference type="InterPro" id="IPR016032">
    <property type="entry name" value="Sig_transdc_resp-reg_C-effctor"/>
</dbReference>
<evidence type="ECO:0000256" key="1">
    <source>
        <dbReference type="ARBA" id="ARBA00023125"/>
    </source>
</evidence>
<evidence type="ECO:0000256" key="2">
    <source>
        <dbReference type="SAM" id="MobiDB-lite"/>
    </source>
</evidence>